<dbReference type="Pfam" id="PF01061">
    <property type="entry name" value="ABC2_membrane"/>
    <property type="match status" value="1"/>
</dbReference>
<evidence type="ECO:0000256" key="3">
    <source>
        <dbReference type="ARBA" id="ARBA00022448"/>
    </source>
</evidence>
<feature type="transmembrane region" description="Helical" evidence="9">
    <location>
        <begin position="493"/>
        <end position="516"/>
    </location>
</feature>
<dbReference type="InterPro" id="IPR027417">
    <property type="entry name" value="P-loop_NTPase"/>
</dbReference>
<evidence type="ECO:0000256" key="2">
    <source>
        <dbReference type="ARBA" id="ARBA00005814"/>
    </source>
</evidence>
<feature type="transmembrane region" description="Helical" evidence="9">
    <location>
        <begin position="523"/>
        <end position="543"/>
    </location>
</feature>
<keyword evidence="7 9" id="KW-1133">Transmembrane helix</keyword>
<keyword evidence="3" id="KW-0813">Transport</keyword>
<dbReference type="PROSITE" id="PS00211">
    <property type="entry name" value="ABC_TRANSPORTER_1"/>
    <property type="match status" value="1"/>
</dbReference>
<dbReference type="AlphaFoldDB" id="A0A6G0TEE9"/>
<dbReference type="PROSITE" id="PS50893">
    <property type="entry name" value="ABC_TRANSPORTER_2"/>
    <property type="match status" value="1"/>
</dbReference>
<comment type="subcellular location">
    <subcellularLocation>
        <location evidence="1">Membrane</location>
        <topology evidence="1">Multi-pass membrane protein</topology>
    </subcellularLocation>
</comment>
<evidence type="ECO:0000256" key="4">
    <source>
        <dbReference type="ARBA" id="ARBA00022692"/>
    </source>
</evidence>
<dbReference type="Proteomes" id="UP000475862">
    <property type="component" value="Unassembled WGS sequence"/>
</dbReference>
<feature type="domain" description="ABC transporter" evidence="10">
    <location>
        <begin position="14"/>
        <end position="257"/>
    </location>
</feature>
<dbReference type="SUPFAM" id="SSF52540">
    <property type="entry name" value="P-loop containing nucleoside triphosphate hydrolases"/>
    <property type="match status" value="1"/>
</dbReference>
<dbReference type="EMBL" id="VYZN01000041">
    <property type="protein sequence ID" value="KAE9531526.1"/>
    <property type="molecule type" value="Genomic_DNA"/>
</dbReference>
<evidence type="ECO:0000313" key="11">
    <source>
        <dbReference type="EMBL" id="KAE9531526.1"/>
    </source>
</evidence>
<accession>A0A6G0TEE9</accession>
<evidence type="ECO:0000313" key="12">
    <source>
        <dbReference type="Proteomes" id="UP000475862"/>
    </source>
</evidence>
<dbReference type="SMART" id="SM00382">
    <property type="entry name" value="AAA"/>
    <property type="match status" value="1"/>
</dbReference>
<feature type="transmembrane region" description="Helical" evidence="9">
    <location>
        <begin position="455"/>
        <end position="481"/>
    </location>
</feature>
<evidence type="ECO:0000259" key="10">
    <source>
        <dbReference type="PROSITE" id="PS50893"/>
    </source>
</evidence>
<evidence type="ECO:0000256" key="7">
    <source>
        <dbReference type="ARBA" id="ARBA00022989"/>
    </source>
</evidence>
<sequence length="633" mass="72494">MELNSMLLNEGLDLKFEDLTYKVNNWTDKFKIEKKIILKGVSGAFYQGQLCAIIGCSGSGKSSLLNALSGYKTSGYSGTIFINNKPQELKSFKKQSCYIMQEDQLHVQLTVREAMEFASKLKCLTLSLNANKLKMIDLILENLNLLKIQDTATVNLSGGERRKLSIALELIHNPSIMFFDEPTSGLDSLSANQVLGTLRELANTGRNIISTIHQVSASQLKIFDILYVLTPSGQCIYHGFTSKLLDYLAAQGLRCPLYHNTADYIIEISLGEYGDHAEKLVKYIKNGKSSEWLKNTSQKDLVKANMFKTDLKFPSIFLDSFVFRNCITLAYLISADQSTGVNINDECQDRQLIKYIYNHLIQLVILSHRCTVKTLREKFITTRLLVHIIVSAVYGWVYFGVGINASFIHDNLMLLFFSLLFIMYTASSSMIINFPLEIQILSKEHFNQWYSLLSYYISFTIVDLPIQVLCTFLYCVVLYYFTGQPLEWPRFGLYTLMMLMVGLLSQTIGMLMGTLFNDLRFSTILTSFLLMPWMMFGGIFIKISDTPEIFRWLFDISFMKHAMEGIVHCVYGLDRPRLYCPKIYCYSTSPSNILKDLDMPVNKYWFNFIAVTTIYLLLKVLTYLVLKKKLEIH</sequence>
<evidence type="ECO:0000256" key="1">
    <source>
        <dbReference type="ARBA" id="ARBA00004141"/>
    </source>
</evidence>
<name>A0A6G0TEE9_APHGL</name>
<dbReference type="Pfam" id="PF00005">
    <property type="entry name" value="ABC_tran"/>
    <property type="match status" value="1"/>
</dbReference>
<dbReference type="CDD" id="cd03213">
    <property type="entry name" value="ABCG_EPDR"/>
    <property type="match status" value="1"/>
</dbReference>
<dbReference type="InterPro" id="IPR017871">
    <property type="entry name" value="ABC_transporter-like_CS"/>
</dbReference>
<evidence type="ECO:0000256" key="8">
    <source>
        <dbReference type="ARBA" id="ARBA00023136"/>
    </source>
</evidence>
<organism evidence="11 12">
    <name type="scientific">Aphis glycines</name>
    <name type="common">Soybean aphid</name>
    <dbReference type="NCBI Taxonomy" id="307491"/>
    <lineage>
        <taxon>Eukaryota</taxon>
        <taxon>Metazoa</taxon>
        <taxon>Ecdysozoa</taxon>
        <taxon>Arthropoda</taxon>
        <taxon>Hexapoda</taxon>
        <taxon>Insecta</taxon>
        <taxon>Pterygota</taxon>
        <taxon>Neoptera</taxon>
        <taxon>Paraneoptera</taxon>
        <taxon>Hemiptera</taxon>
        <taxon>Sternorrhyncha</taxon>
        <taxon>Aphidomorpha</taxon>
        <taxon>Aphidoidea</taxon>
        <taxon>Aphididae</taxon>
        <taxon>Aphidini</taxon>
        <taxon>Aphis</taxon>
        <taxon>Aphis</taxon>
    </lineage>
</organism>
<feature type="transmembrane region" description="Helical" evidence="9">
    <location>
        <begin position="604"/>
        <end position="626"/>
    </location>
</feature>
<dbReference type="InterPro" id="IPR003439">
    <property type="entry name" value="ABC_transporter-like_ATP-bd"/>
</dbReference>
<dbReference type="PANTHER" id="PTHR48041:SF78">
    <property type="entry name" value="ABC TRANSPORTER EXPRESSED IN TRACHEA, ISOFORM A"/>
    <property type="match status" value="1"/>
</dbReference>
<dbReference type="Gene3D" id="3.40.50.300">
    <property type="entry name" value="P-loop containing nucleotide triphosphate hydrolases"/>
    <property type="match status" value="1"/>
</dbReference>
<dbReference type="InterPro" id="IPR003593">
    <property type="entry name" value="AAA+_ATPase"/>
</dbReference>
<dbReference type="GO" id="GO:0016887">
    <property type="term" value="F:ATP hydrolysis activity"/>
    <property type="evidence" value="ECO:0007669"/>
    <property type="project" value="InterPro"/>
</dbReference>
<keyword evidence="12" id="KW-1185">Reference proteome</keyword>
<comment type="caution">
    <text evidence="11">The sequence shown here is derived from an EMBL/GenBank/DDBJ whole genome shotgun (WGS) entry which is preliminary data.</text>
</comment>
<dbReference type="GO" id="GO:0005524">
    <property type="term" value="F:ATP binding"/>
    <property type="evidence" value="ECO:0007669"/>
    <property type="project" value="UniProtKB-KW"/>
</dbReference>
<evidence type="ECO:0000256" key="9">
    <source>
        <dbReference type="SAM" id="Phobius"/>
    </source>
</evidence>
<dbReference type="OrthoDB" id="66620at2759"/>
<keyword evidence="8 9" id="KW-0472">Membrane</keyword>
<protein>
    <recommendedName>
        <fullName evidence="10">ABC transporter domain-containing protein</fullName>
    </recommendedName>
</protein>
<reference evidence="11 12" key="1">
    <citation type="submission" date="2019-08" db="EMBL/GenBank/DDBJ databases">
        <title>The genome of the soybean aphid Biotype 1, its phylome, world population structure and adaptation to the North American continent.</title>
        <authorList>
            <person name="Giordano R."/>
            <person name="Donthu R.K."/>
            <person name="Hernandez A.G."/>
            <person name="Wright C.L."/>
            <person name="Zimin A.V."/>
        </authorList>
    </citation>
    <scope>NUCLEOTIDE SEQUENCE [LARGE SCALE GENOMIC DNA]</scope>
    <source>
        <tissue evidence="11">Whole aphids</tissue>
    </source>
</reference>
<evidence type="ECO:0000256" key="5">
    <source>
        <dbReference type="ARBA" id="ARBA00022741"/>
    </source>
</evidence>
<dbReference type="PANTHER" id="PTHR48041">
    <property type="entry name" value="ABC TRANSPORTER G FAMILY MEMBER 28"/>
    <property type="match status" value="1"/>
</dbReference>
<keyword evidence="6" id="KW-0067">ATP-binding</keyword>
<dbReference type="InterPro" id="IPR013525">
    <property type="entry name" value="ABC2_TM"/>
</dbReference>
<feature type="transmembrane region" description="Helical" evidence="9">
    <location>
        <begin position="384"/>
        <end position="408"/>
    </location>
</feature>
<feature type="transmembrane region" description="Helical" evidence="9">
    <location>
        <begin position="414"/>
        <end position="434"/>
    </location>
</feature>
<comment type="similarity">
    <text evidence="2">Belongs to the ABC transporter superfamily. ABCG family. Eye pigment precursor importer (TC 3.A.1.204) subfamily.</text>
</comment>
<proteinExistence type="inferred from homology"/>
<evidence type="ECO:0000256" key="6">
    <source>
        <dbReference type="ARBA" id="ARBA00022840"/>
    </source>
</evidence>
<gene>
    <name evidence="11" type="ORF">AGLY_010732</name>
</gene>
<dbReference type="FunFam" id="3.40.50.300:FF:001077">
    <property type="entry name" value="Uncharacterized protein, isoform A"/>
    <property type="match status" value="1"/>
</dbReference>
<dbReference type="GO" id="GO:0140359">
    <property type="term" value="F:ABC-type transporter activity"/>
    <property type="evidence" value="ECO:0007669"/>
    <property type="project" value="InterPro"/>
</dbReference>
<keyword evidence="4 9" id="KW-0812">Transmembrane</keyword>
<keyword evidence="5" id="KW-0547">Nucleotide-binding</keyword>
<dbReference type="GO" id="GO:0005886">
    <property type="term" value="C:plasma membrane"/>
    <property type="evidence" value="ECO:0007669"/>
    <property type="project" value="TreeGrafter"/>
</dbReference>
<dbReference type="InterPro" id="IPR050352">
    <property type="entry name" value="ABCG_transporters"/>
</dbReference>